<dbReference type="Proteomes" id="UP000586918">
    <property type="component" value="Unassembled WGS sequence"/>
</dbReference>
<keyword evidence="1" id="KW-1133">Transmembrane helix</keyword>
<proteinExistence type="predicted"/>
<feature type="transmembrane region" description="Helical" evidence="1">
    <location>
        <begin position="30"/>
        <end position="47"/>
    </location>
</feature>
<feature type="transmembrane region" description="Helical" evidence="1">
    <location>
        <begin position="59"/>
        <end position="80"/>
    </location>
</feature>
<keyword evidence="1" id="KW-0812">Transmembrane</keyword>
<feature type="domain" description="SPW repeat-containing integral membrane" evidence="2">
    <location>
        <begin position="3"/>
        <end position="102"/>
    </location>
</feature>
<dbReference type="EMBL" id="JAAXKZ010000169">
    <property type="protein sequence ID" value="NMH95264.1"/>
    <property type="molecule type" value="Genomic_DNA"/>
</dbReference>
<evidence type="ECO:0000313" key="4">
    <source>
        <dbReference type="Proteomes" id="UP000586918"/>
    </source>
</evidence>
<evidence type="ECO:0000256" key="1">
    <source>
        <dbReference type="SAM" id="Phobius"/>
    </source>
</evidence>
<name>A0A848DSR9_9PSEU</name>
<feature type="transmembrane region" description="Helical" evidence="1">
    <location>
        <begin position="92"/>
        <end position="109"/>
    </location>
</feature>
<dbReference type="RefSeq" id="WP_169415927.1">
    <property type="nucleotide sequence ID" value="NZ_JAAXKZ010000169.1"/>
</dbReference>
<protein>
    <recommendedName>
        <fullName evidence="2">SPW repeat-containing integral membrane domain-containing protein</fullName>
    </recommendedName>
</protein>
<comment type="caution">
    <text evidence="3">The sequence shown here is derived from an EMBL/GenBank/DDBJ whole genome shotgun (WGS) entry which is preliminary data.</text>
</comment>
<keyword evidence="4" id="KW-1185">Reference proteome</keyword>
<reference evidence="3 4" key="1">
    <citation type="submission" date="2020-04" db="EMBL/GenBank/DDBJ databases">
        <authorList>
            <person name="Klaysubun C."/>
            <person name="Duangmal K."/>
            <person name="Lipun K."/>
        </authorList>
    </citation>
    <scope>NUCLEOTIDE SEQUENCE [LARGE SCALE GENOMIC DNA]</scope>
    <source>
        <strain evidence="3 4">DSM 45300</strain>
    </source>
</reference>
<organism evidence="3 4">
    <name type="scientific">Pseudonocardia bannensis</name>
    <dbReference type="NCBI Taxonomy" id="630973"/>
    <lineage>
        <taxon>Bacteria</taxon>
        <taxon>Bacillati</taxon>
        <taxon>Actinomycetota</taxon>
        <taxon>Actinomycetes</taxon>
        <taxon>Pseudonocardiales</taxon>
        <taxon>Pseudonocardiaceae</taxon>
        <taxon>Pseudonocardia</taxon>
    </lineage>
</organism>
<dbReference type="InterPro" id="IPR005530">
    <property type="entry name" value="SPW"/>
</dbReference>
<keyword evidence="1" id="KW-0472">Membrane</keyword>
<accession>A0A848DSR9</accession>
<evidence type="ECO:0000259" key="2">
    <source>
        <dbReference type="Pfam" id="PF03779"/>
    </source>
</evidence>
<dbReference type="AlphaFoldDB" id="A0A848DSR9"/>
<sequence length="123" mass="12934">MSALTFLAGIWLIMAPFALNYQNLGPGFDGYWNDVVIGAAIALVALVRMASPYRSAAVGVVNIGLGAWLILAPFTLGYNLGADAMAATWNDIIVGVIVIVLATISAVLGRRGQRADRTGKADR</sequence>
<gene>
    <name evidence="3" type="ORF">HF519_27640</name>
</gene>
<dbReference type="Pfam" id="PF03779">
    <property type="entry name" value="SPW"/>
    <property type="match status" value="1"/>
</dbReference>
<evidence type="ECO:0000313" key="3">
    <source>
        <dbReference type="EMBL" id="NMH95264.1"/>
    </source>
</evidence>